<dbReference type="AlphaFoldDB" id="E0TGL2"/>
<gene>
    <name evidence="4" type="ordered locus">PB2503_10464</name>
</gene>
<dbReference type="RefSeq" id="WP_013301118.1">
    <property type="nucleotide sequence ID" value="NC_014414.1"/>
</dbReference>
<dbReference type="InterPro" id="IPR002347">
    <property type="entry name" value="SDR_fam"/>
</dbReference>
<protein>
    <submittedName>
        <fullName evidence="4">2,5-dichloro-2,5-cyclohexadiene-1,4-diol dehydrogenase</fullName>
    </submittedName>
</protein>
<dbReference type="KEGG" id="pbr:PB2503_10464"/>
<reference evidence="5" key="1">
    <citation type="submission" date="2010-08" db="EMBL/GenBank/DDBJ databases">
        <title>Genome sequence of Parvularcula bermudensis HTCC2503.</title>
        <authorList>
            <person name="Kang D.-M."/>
            <person name="Oh H.-M."/>
            <person name="Cho J.-C."/>
        </authorList>
    </citation>
    <scope>NUCLEOTIDE SEQUENCE [LARGE SCALE GENOMIC DNA]</scope>
    <source>
        <strain evidence="5">ATCC BAA-594 / HTCC2503 / KCTC 12087</strain>
    </source>
</reference>
<dbReference type="FunFam" id="3.40.50.720:FF:000084">
    <property type="entry name" value="Short-chain dehydrogenase reductase"/>
    <property type="match status" value="1"/>
</dbReference>
<dbReference type="InterPro" id="IPR020904">
    <property type="entry name" value="Sc_DH/Rdtase_CS"/>
</dbReference>
<proteinExistence type="inferred from homology"/>
<dbReference type="InterPro" id="IPR051122">
    <property type="entry name" value="SDR_DHRS6-like"/>
</dbReference>
<name>E0TGL2_PARBH</name>
<dbReference type="Gene3D" id="3.40.50.720">
    <property type="entry name" value="NAD(P)-binding Rossmann-like Domain"/>
    <property type="match status" value="1"/>
</dbReference>
<dbReference type="PRINTS" id="PR00080">
    <property type="entry name" value="SDRFAMILY"/>
</dbReference>
<dbReference type="SUPFAM" id="SSF51735">
    <property type="entry name" value="NAD(P)-binding Rossmann-fold domains"/>
    <property type="match status" value="1"/>
</dbReference>
<dbReference type="PRINTS" id="PR00081">
    <property type="entry name" value="GDHRDH"/>
</dbReference>
<keyword evidence="5" id="KW-1185">Reference proteome</keyword>
<reference evidence="4 5" key="2">
    <citation type="journal article" date="2011" name="J. Bacteriol.">
        <title>Complete genome sequence of strain HTCC2503T of Parvularcula bermudensis, the type species of the order "Parvularculales" in the class Alphaproteobacteria.</title>
        <authorList>
            <person name="Oh H.M."/>
            <person name="Kang I."/>
            <person name="Vergin K.L."/>
            <person name="Kang D."/>
            <person name="Rhee K.H."/>
            <person name="Giovannoni S.J."/>
            <person name="Cho J.C."/>
        </authorList>
    </citation>
    <scope>NUCLEOTIDE SEQUENCE [LARGE SCALE GENOMIC DNA]</scope>
    <source>
        <strain evidence="5">ATCC BAA-594 / HTCC2503 / KCTC 12087</strain>
    </source>
</reference>
<comment type="similarity">
    <text evidence="1">Belongs to the short-chain dehydrogenases/reductases (SDR) family.</text>
</comment>
<evidence type="ECO:0000256" key="1">
    <source>
        <dbReference type="ARBA" id="ARBA00006484"/>
    </source>
</evidence>
<dbReference type="HOGENOM" id="CLU_010194_1_0_5"/>
<dbReference type="SMART" id="SM00822">
    <property type="entry name" value="PKS_KR"/>
    <property type="match status" value="1"/>
</dbReference>
<dbReference type="PROSITE" id="PS00061">
    <property type="entry name" value="ADH_SHORT"/>
    <property type="match status" value="1"/>
</dbReference>
<dbReference type="eggNOG" id="COG1028">
    <property type="taxonomic scope" value="Bacteria"/>
</dbReference>
<evidence type="ECO:0000313" key="4">
    <source>
        <dbReference type="EMBL" id="ADM10144.1"/>
    </source>
</evidence>
<dbReference type="PANTHER" id="PTHR43477">
    <property type="entry name" value="DIHYDROANTICAPSIN 7-DEHYDROGENASE"/>
    <property type="match status" value="1"/>
</dbReference>
<organism evidence="4 5">
    <name type="scientific">Parvularcula bermudensis (strain ATCC BAA-594 / HTCC2503 / KCTC 12087)</name>
    <dbReference type="NCBI Taxonomy" id="314260"/>
    <lineage>
        <taxon>Bacteria</taxon>
        <taxon>Pseudomonadati</taxon>
        <taxon>Pseudomonadota</taxon>
        <taxon>Alphaproteobacteria</taxon>
        <taxon>Parvularculales</taxon>
        <taxon>Parvularculaceae</taxon>
        <taxon>Parvularcula</taxon>
    </lineage>
</organism>
<dbReference type="GO" id="GO:0016491">
    <property type="term" value="F:oxidoreductase activity"/>
    <property type="evidence" value="ECO:0007669"/>
    <property type="project" value="UniProtKB-KW"/>
</dbReference>
<feature type="domain" description="Ketoreductase" evidence="3">
    <location>
        <begin position="12"/>
        <end position="184"/>
    </location>
</feature>
<accession>E0TGL2</accession>
<dbReference type="Pfam" id="PF13561">
    <property type="entry name" value="adh_short_C2"/>
    <property type="match status" value="1"/>
</dbReference>
<dbReference type="OrthoDB" id="5457012at2"/>
<sequence>MTSQNQPRLDGKRALITGGAQGLGYALAERFLKEGARVVITDVQGDKVSKASQDLGADAGLTHDVSDPEAWKSVVARANATMNGINVLVHNAGVASFGDIERESFDTYRRVMAIDCDSIFLGTQAALPYLRDNGPSSIIVMSSVAAMKADRNLLAYNTAKAAATMMTKSIALHCAKSGYDITCNSVHPVFIRTPIIEPMIAMKGNREEGEKALTRQIPMKRLGEPDEVASMLVYLASDESRFVTGSAFTIDGGITAT</sequence>
<evidence type="ECO:0000259" key="3">
    <source>
        <dbReference type="SMART" id="SM00822"/>
    </source>
</evidence>
<dbReference type="EMBL" id="CP002156">
    <property type="protein sequence ID" value="ADM10144.1"/>
    <property type="molecule type" value="Genomic_DNA"/>
</dbReference>
<dbReference type="InterPro" id="IPR036291">
    <property type="entry name" value="NAD(P)-bd_dom_sf"/>
</dbReference>
<evidence type="ECO:0000256" key="2">
    <source>
        <dbReference type="ARBA" id="ARBA00023002"/>
    </source>
</evidence>
<evidence type="ECO:0000313" key="5">
    <source>
        <dbReference type="Proteomes" id="UP000001302"/>
    </source>
</evidence>
<dbReference type="InterPro" id="IPR057326">
    <property type="entry name" value="KR_dom"/>
</dbReference>
<keyword evidence="2" id="KW-0560">Oxidoreductase</keyword>
<dbReference type="STRING" id="314260.PB2503_10464"/>
<dbReference type="PANTHER" id="PTHR43477:SF1">
    <property type="entry name" value="DIHYDROANTICAPSIN 7-DEHYDROGENASE"/>
    <property type="match status" value="1"/>
</dbReference>
<dbReference type="Proteomes" id="UP000001302">
    <property type="component" value="Chromosome"/>
</dbReference>